<name>A0AAV7T059_PLEWA</name>
<dbReference type="EMBL" id="JANPWB010000007">
    <property type="protein sequence ID" value="KAJ1169900.1"/>
    <property type="molecule type" value="Genomic_DNA"/>
</dbReference>
<evidence type="ECO:0000313" key="2">
    <source>
        <dbReference type="Proteomes" id="UP001066276"/>
    </source>
</evidence>
<gene>
    <name evidence="1" type="ORF">NDU88_001788</name>
</gene>
<evidence type="ECO:0000313" key="1">
    <source>
        <dbReference type="EMBL" id="KAJ1169900.1"/>
    </source>
</evidence>
<reference evidence="1" key="1">
    <citation type="journal article" date="2022" name="bioRxiv">
        <title>Sequencing and chromosome-scale assembly of the giantPleurodeles waltlgenome.</title>
        <authorList>
            <person name="Brown T."/>
            <person name="Elewa A."/>
            <person name="Iarovenko S."/>
            <person name="Subramanian E."/>
            <person name="Araus A.J."/>
            <person name="Petzold A."/>
            <person name="Susuki M."/>
            <person name="Suzuki K.-i.T."/>
            <person name="Hayashi T."/>
            <person name="Toyoda A."/>
            <person name="Oliveira C."/>
            <person name="Osipova E."/>
            <person name="Leigh N.D."/>
            <person name="Simon A."/>
            <person name="Yun M.H."/>
        </authorList>
    </citation>
    <scope>NUCLEOTIDE SEQUENCE</scope>
    <source>
        <strain evidence="1">20211129_DDA</strain>
        <tissue evidence="1">Liver</tissue>
    </source>
</reference>
<comment type="caution">
    <text evidence="1">The sequence shown here is derived from an EMBL/GenBank/DDBJ whole genome shotgun (WGS) entry which is preliminary data.</text>
</comment>
<accession>A0AAV7T059</accession>
<sequence length="78" mass="8845">MDTMAMDINHLRLDLCKVAERVTSTEGEVDELPNKVCTLQATMETIQSDVTRMAIWVKDADGQSRRNNLCFLVFPEKA</sequence>
<dbReference type="Proteomes" id="UP001066276">
    <property type="component" value="Chromosome 4_1"/>
</dbReference>
<keyword evidence="2" id="KW-1185">Reference proteome</keyword>
<protein>
    <submittedName>
        <fullName evidence="1">Uncharacterized protein</fullName>
    </submittedName>
</protein>
<organism evidence="1 2">
    <name type="scientific">Pleurodeles waltl</name>
    <name type="common">Iberian ribbed newt</name>
    <dbReference type="NCBI Taxonomy" id="8319"/>
    <lineage>
        <taxon>Eukaryota</taxon>
        <taxon>Metazoa</taxon>
        <taxon>Chordata</taxon>
        <taxon>Craniata</taxon>
        <taxon>Vertebrata</taxon>
        <taxon>Euteleostomi</taxon>
        <taxon>Amphibia</taxon>
        <taxon>Batrachia</taxon>
        <taxon>Caudata</taxon>
        <taxon>Salamandroidea</taxon>
        <taxon>Salamandridae</taxon>
        <taxon>Pleurodelinae</taxon>
        <taxon>Pleurodeles</taxon>
    </lineage>
</organism>
<proteinExistence type="predicted"/>
<dbReference type="AlphaFoldDB" id="A0AAV7T059"/>